<dbReference type="InterPro" id="IPR013083">
    <property type="entry name" value="Znf_RING/FYVE/PHD"/>
</dbReference>
<dbReference type="GO" id="GO:0005634">
    <property type="term" value="C:nucleus"/>
    <property type="evidence" value="ECO:0007669"/>
    <property type="project" value="TreeGrafter"/>
</dbReference>
<protein>
    <recommendedName>
        <fullName evidence="3">RING-type domain-containing protein</fullName>
    </recommendedName>
</protein>
<dbReference type="InterPro" id="IPR001841">
    <property type="entry name" value="Znf_RING"/>
</dbReference>
<gene>
    <name evidence="4" type="ORF">P167DRAFT_489914</name>
</gene>
<dbReference type="Proteomes" id="UP000277580">
    <property type="component" value="Unassembled WGS sequence"/>
</dbReference>
<feature type="domain" description="RING-type" evidence="3">
    <location>
        <begin position="12"/>
        <end position="71"/>
    </location>
</feature>
<dbReference type="Pfam" id="PF13923">
    <property type="entry name" value="zf-C3HC4_2"/>
    <property type="match status" value="1"/>
</dbReference>
<dbReference type="PROSITE" id="PS50089">
    <property type="entry name" value="ZF_RING_2"/>
    <property type="match status" value="1"/>
</dbReference>
<dbReference type="GO" id="GO:0008270">
    <property type="term" value="F:zinc ion binding"/>
    <property type="evidence" value="ECO:0007669"/>
    <property type="project" value="UniProtKB-KW"/>
</dbReference>
<evidence type="ECO:0000313" key="4">
    <source>
        <dbReference type="EMBL" id="RPB11014.1"/>
    </source>
</evidence>
<accession>A0A3N4KKC4</accession>
<dbReference type="GO" id="GO:0004842">
    <property type="term" value="F:ubiquitin-protein transferase activity"/>
    <property type="evidence" value="ECO:0007669"/>
    <property type="project" value="TreeGrafter"/>
</dbReference>
<sequence>MSTSVMEKELTCSICTDLLYDPVTFLDCLHTNCGSCAKAWFQSLSNNAANAPVASSSAAPNVAKYTCPVCRATVRATKHNPTLQSLVEDFVARNPDKDRTKEEKEAVRKIYTPGSGVLPGETSRQFSSSSSFTSSSFVPPSAPTVALPPRRQASTNANPWGTPPPRPQNSRIQPPHPPQARESRRGSLPGSSPPPFLSALFNTTEQSCAHCQKRIDFATRCCCAQCNILTCCACAREGHCCREPNSNHYLIVHRLRLNPRHIQTGWFCDVCETWCDNSGNETNAYFWACEICDNGSWVVCRTCVSKGNACTHELKLYSNQRPPTRGPIRGSMGQNYWSIYTDLVRNSGTTNISLNTRLNAFGYIRAMSLQIQCDNCVEAIPPDHSYLHCTECLDGHWDMCMNCWYTMTEQLGGNDEESSFPCRAGHQMALLTQNGEYGTHRTIQDIRHDPPDYVSRSPSSDNGWPRMLGPKTAVAIKGHWPEPQESNVGTVWRPDAPGERPRDYGGLLVFPEKAEITDIWVAFTEGDGLDRVEYLWGWYSGIGGLFPRECVEFTD</sequence>
<keyword evidence="1" id="KW-0863">Zinc-finger</keyword>
<dbReference type="PANTHER" id="PTHR16079">
    <property type="entry name" value="UBIQUITIN LIGASE PROTEIN CHFR"/>
    <property type="match status" value="1"/>
</dbReference>
<dbReference type="AlphaFoldDB" id="A0A3N4KKC4"/>
<dbReference type="OrthoDB" id="1305878at2759"/>
<proteinExistence type="predicted"/>
<dbReference type="GO" id="GO:0006511">
    <property type="term" value="P:ubiquitin-dependent protein catabolic process"/>
    <property type="evidence" value="ECO:0007669"/>
    <property type="project" value="TreeGrafter"/>
</dbReference>
<keyword evidence="1" id="KW-0479">Metal-binding</keyword>
<name>A0A3N4KKC4_9PEZI</name>
<feature type="compositionally biased region" description="Low complexity" evidence="2">
    <location>
        <begin position="126"/>
        <end position="145"/>
    </location>
</feature>
<dbReference type="InParanoid" id="A0A3N4KKC4"/>
<feature type="compositionally biased region" description="Basic and acidic residues" evidence="2">
    <location>
        <begin position="94"/>
        <end position="108"/>
    </location>
</feature>
<keyword evidence="5" id="KW-1185">Reference proteome</keyword>
<keyword evidence="1" id="KW-0862">Zinc</keyword>
<feature type="region of interest" description="Disordered" evidence="2">
    <location>
        <begin position="94"/>
        <end position="196"/>
    </location>
</feature>
<evidence type="ECO:0000259" key="3">
    <source>
        <dbReference type="PROSITE" id="PS50089"/>
    </source>
</evidence>
<dbReference type="GO" id="GO:0016567">
    <property type="term" value="P:protein ubiquitination"/>
    <property type="evidence" value="ECO:0007669"/>
    <property type="project" value="TreeGrafter"/>
</dbReference>
<dbReference type="SUPFAM" id="SSF57850">
    <property type="entry name" value="RING/U-box"/>
    <property type="match status" value="1"/>
</dbReference>
<evidence type="ECO:0000256" key="1">
    <source>
        <dbReference type="PROSITE-ProRule" id="PRU00175"/>
    </source>
</evidence>
<reference evidence="4 5" key="1">
    <citation type="journal article" date="2018" name="Nat. Ecol. Evol.">
        <title>Pezizomycetes genomes reveal the molecular basis of ectomycorrhizal truffle lifestyle.</title>
        <authorList>
            <person name="Murat C."/>
            <person name="Payen T."/>
            <person name="Noel B."/>
            <person name="Kuo A."/>
            <person name="Morin E."/>
            <person name="Chen J."/>
            <person name="Kohler A."/>
            <person name="Krizsan K."/>
            <person name="Balestrini R."/>
            <person name="Da Silva C."/>
            <person name="Montanini B."/>
            <person name="Hainaut M."/>
            <person name="Levati E."/>
            <person name="Barry K.W."/>
            <person name="Belfiori B."/>
            <person name="Cichocki N."/>
            <person name="Clum A."/>
            <person name="Dockter R.B."/>
            <person name="Fauchery L."/>
            <person name="Guy J."/>
            <person name="Iotti M."/>
            <person name="Le Tacon F."/>
            <person name="Lindquist E.A."/>
            <person name="Lipzen A."/>
            <person name="Malagnac F."/>
            <person name="Mello A."/>
            <person name="Molinier V."/>
            <person name="Miyauchi S."/>
            <person name="Poulain J."/>
            <person name="Riccioni C."/>
            <person name="Rubini A."/>
            <person name="Sitrit Y."/>
            <person name="Splivallo R."/>
            <person name="Traeger S."/>
            <person name="Wang M."/>
            <person name="Zifcakova L."/>
            <person name="Wipf D."/>
            <person name="Zambonelli A."/>
            <person name="Paolocci F."/>
            <person name="Nowrousian M."/>
            <person name="Ottonello S."/>
            <person name="Baldrian P."/>
            <person name="Spatafora J.W."/>
            <person name="Henrissat B."/>
            <person name="Nagy L.G."/>
            <person name="Aury J.M."/>
            <person name="Wincker P."/>
            <person name="Grigoriev I.V."/>
            <person name="Bonfante P."/>
            <person name="Martin F.M."/>
        </authorList>
    </citation>
    <scope>NUCLEOTIDE SEQUENCE [LARGE SCALE GENOMIC DNA]</scope>
    <source>
        <strain evidence="4 5">CCBAS932</strain>
    </source>
</reference>
<dbReference type="EMBL" id="ML119138">
    <property type="protein sequence ID" value="RPB11014.1"/>
    <property type="molecule type" value="Genomic_DNA"/>
</dbReference>
<dbReference type="SMART" id="SM00184">
    <property type="entry name" value="RING"/>
    <property type="match status" value="1"/>
</dbReference>
<dbReference type="STRING" id="1392247.A0A3N4KKC4"/>
<evidence type="ECO:0000313" key="5">
    <source>
        <dbReference type="Proteomes" id="UP000277580"/>
    </source>
</evidence>
<dbReference type="PANTHER" id="PTHR16079:SF4">
    <property type="entry name" value="E3 UBIQUITIN-PROTEIN LIGASE CHFR"/>
    <property type="match status" value="1"/>
</dbReference>
<dbReference type="Gene3D" id="3.30.40.10">
    <property type="entry name" value="Zinc/RING finger domain, C3HC4 (zinc finger)"/>
    <property type="match status" value="1"/>
</dbReference>
<dbReference type="InterPro" id="IPR052256">
    <property type="entry name" value="E3_ubiquitin-ligase_CHFR"/>
</dbReference>
<organism evidence="4 5">
    <name type="scientific">Morchella conica CCBAS932</name>
    <dbReference type="NCBI Taxonomy" id="1392247"/>
    <lineage>
        <taxon>Eukaryota</taxon>
        <taxon>Fungi</taxon>
        <taxon>Dikarya</taxon>
        <taxon>Ascomycota</taxon>
        <taxon>Pezizomycotina</taxon>
        <taxon>Pezizomycetes</taxon>
        <taxon>Pezizales</taxon>
        <taxon>Morchellaceae</taxon>
        <taxon>Morchella</taxon>
    </lineage>
</organism>
<evidence type="ECO:0000256" key="2">
    <source>
        <dbReference type="SAM" id="MobiDB-lite"/>
    </source>
</evidence>